<reference evidence="4 5" key="1">
    <citation type="submission" date="2023-04" db="EMBL/GenBank/DDBJ databases">
        <title>Fusibacter bizertensis strain WBS, isolated from littoral bottom sediments of the Arctic seas - biochemical and genomic analysis.</title>
        <authorList>
            <person name="Brioukhanov A.L."/>
        </authorList>
    </citation>
    <scope>NUCLEOTIDE SEQUENCE [LARGE SCALE GENOMIC DNA]</scope>
    <source>
        <strain evidence="4 5">WBS</strain>
    </source>
</reference>
<organism evidence="4 5">
    <name type="scientific">Fusibacter bizertensis</name>
    <dbReference type="NCBI Taxonomy" id="1488331"/>
    <lineage>
        <taxon>Bacteria</taxon>
        <taxon>Bacillati</taxon>
        <taxon>Bacillota</taxon>
        <taxon>Clostridia</taxon>
        <taxon>Eubacteriales</taxon>
        <taxon>Eubacteriales Family XII. Incertae Sedis</taxon>
        <taxon>Fusibacter</taxon>
    </lineage>
</organism>
<dbReference type="InterPro" id="IPR036291">
    <property type="entry name" value="NAD(P)-bd_dom_sf"/>
</dbReference>
<dbReference type="Gene3D" id="3.90.180.10">
    <property type="entry name" value="Medium-chain alcohol dehydrogenases, catalytic domain"/>
    <property type="match status" value="1"/>
</dbReference>
<name>A0ABT6NGH3_9FIRM</name>
<proteinExistence type="predicted"/>
<evidence type="ECO:0000259" key="2">
    <source>
        <dbReference type="Pfam" id="PF00107"/>
    </source>
</evidence>
<dbReference type="InterPro" id="IPR013149">
    <property type="entry name" value="ADH-like_C"/>
</dbReference>
<dbReference type="Pfam" id="PF00107">
    <property type="entry name" value="ADH_zinc_N"/>
    <property type="match status" value="1"/>
</dbReference>
<evidence type="ECO:0000259" key="3">
    <source>
        <dbReference type="Pfam" id="PF08240"/>
    </source>
</evidence>
<dbReference type="SUPFAM" id="SSF51735">
    <property type="entry name" value="NAD(P)-binding Rossmann-fold domains"/>
    <property type="match status" value="1"/>
</dbReference>
<feature type="domain" description="Alcohol dehydrogenase-like C-terminal" evidence="2">
    <location>
        <begin position="187"/>
        <end position="330"/>
    </location>
</feature>
<dbReference type="InterPro" id="IPR013154">
    <property type="entry name" value="ADH-like_N"/>
</dbReference>
<evidence type="ECO:0000313" key="5">
    <source>
        <dbReference type="Proteomes" id="UP001158045"/>
    </source>
</evidence>
<dbReference type="CDD" id="cd08238">
    <property type="entry name" value="sorbose_phosphate_red"/>
    <property type="match status" value="1"/>
</dbReference>
<sequence>MKTRAVRMYGKDDLRLEEFDLPEMKEDEILVKVVSDSICMSTYKAVKQGNKHKRVPENVAEHPVIVGHEMAGVIVEVGAKHQDKFKAGMKFSLQPALNYNGSPYAPGYSYEYFGGNATYNIIPPEVMELGCLLVYDGDSYYGASLGEPMSCIIGGYHANYHTVPYKYEHIMGTKKGGNIAILGGAGPMGLGAVDYALAIENKPSKIVVTDISDDRLARAAKFITPEKAAKVGVELLYVNTANYDDPIAHLKGLTDGHGYDDVFVYAPVVPLVEQGDQLLAYDGCMNFFAGPTDTKFTGPINLYNVHYNNTHIMGSTGGNTEDLIEALDMSAKNLINPSVMLTHIGGLDCTIDAVMDLPNIPGGKKLVYNHINMPLTAIDDFEKLGETDPLFKKLHELVEKHSGLWNAEAESYLLAHFNV</sequence>
<dbReference type="RefSeq" id="WP_281095408.1">
    <property type="nucleotide sequence ID" value="NZ_JARYZI010000013.1"/>
</dbReference>
<dbReference type="Gene3D" id="3.40.50.720">
    <property type="entry name" value="NAD(P)-binding Rossmann-like Domain"/>
    <property type="match status" value="1"/>
</dbReference>
<accession>A0ABT6NGH3</accession>
<comment type="caution">
    <text evidence="4">The sequence shown here is derived from an EMBL/GenBank/DDBJ whole genome shotgun (WGS) entry which is preliminary data.</text>
</comment>
<keyword evidence="1" id="KW-0560">Oxidoreductase</keyword>
<dbReference type="PANTHER" id="PTHR43401:SF2">
    <property type="entry name" value="L-THREONINE 3-DEHYDROGENASE"/>
    <property type="match status" value="1"/>
</dbReference>
<dbReference type="Pfam" id="PF08240">
    <property type="entry name" value="ADH_N"/>
    <property type="match status" value="1"/>
</dbReference>
<dbReference type="Proteomes" id="UP001158045">
    <property type="component" value="Unassembled WGS sequence"/>
</dbReference>
<dbReference type="InterPro" id="IPR050129">
    <property type="entry name" value="Zn_alcohol_dh"/>
</dbReference>
<protein>
    <submittedName>
        <fullName evidence="4">Zinc-binding dehydrogenase</fullName>
    </submittedName>
</protein>
<dbReference type="InterPro" id="IPR011032">
    <property type="entry name" value="GroES-like_sf"/>
</dbReference>
<keyword evidence="5" id="KW-1185">Reference proteome</keyword>
<feature type="domain" description="Alcohol dehydrogenase-like N-terminal" evidence="3">
    <location>
        <begin position="26"/>
        <end position="122"/>
    </location>
</feature>
<dbReference type="PANTHER" id="PTHR43401">
    <property type="entry name" value="L-THREONINE 3-DEHYDROGENASE"/>
    <property type="match status" value="1"/>
</dbReference>
<dbReference type="EMBL" id="JARYZI010000013">
    <property type="protein sequence ID" value="MDH8679511.1"/>
    <property type="molecule type" value="Genomic_DNA"/>
</dbReference>
<dbReference type="SUPFAM" id="SSF50129">
    <property type="entry name" value="GroES-like"/>
    <property type="match status" value="1"/>
</dbReference>
<evidence type="ECO:0000256" key="1">
    <source>
        <dbReference type="ARBA" id="ARBA00023002"/>
    </source>
</evidence>
<gene>
    <name evidence="4" type="ORF">QE109_15235</name>
</gene>
<evidence type="ECO:0000313" key="4">
    <source>
        <dbReference type="EMBL" id="MDH8679511.1"/>
    </source>
</evidence>